<gene>
    <name evidence="2" type="ORF">BT63DRAFT_453926</name>
</gene>
<keyword evidence="3" id="KW-1185">Reference proteome</keyword>
<sequence>MSPIQHLRRTAPRLQSLLSANPQQRWHSGPLYRNTPKSESSPADVQSSQSSENWQPPNSGKPKSTEPNPHRDFYGSFGFPVLKVALGSIFTYQLLYWGWLKLESIDEEKTKQEQLVDLRQQLVDVVKES</sequence>
<feature type="compositionally biased region" description="Basic residues" evidence="1">
    <location>
        <begin position="1"/>
        <end position="11"/>
    </location>
</feature>
<dbReference type="AlphaFoldDB" id="A0A6A6UIB0"/>
<evidence type="ECO:0000313" key="2">
    <source>
        <dbReference type="EMBL" id="KAF2671530.1"/>
    </source>
</evidence>
<feature type="compositionally biased region" description="Polar residues" evidence="1">
    <location>
        <begin position="16"/>
        <end position="26"/>
    </location>
</feature>
<feature type="region of interest" description="Disordered" evidence="1">
    <location>
        <begin position="1"/>
        <end position="70"/>
    </location>
</feature>
<dbReference type="EMBL" id="MU004233">
    <property type="protein sequence ID" value="KAF2671530.1"/>
    <property type="molecule type" value="Genomic_DNA"/>
</dbReference>
<dbReference type="OrthoDB" id="2120024at2759"/>
<evidence type="ECO:0000313" key="3">
    <source>
        <dbReference type="Proteomes" id="UP000799302"/>
    </source>
</evidence>
<organism evidence="2 3">
    <name type="scientific">Microthyrium microscopicum</name>
    <dbReference type="NCBI Taxonomy" id="703497"/>
    <lineage>
        <taxon>Eukaryota</taxon>
        <taxon>Fungi</taxon>
        <taxon>Dikarya</taxon>
        <taxon>Ascomycota</taxon>
        <taxon>Pezizomycotina</taxon>
        <taxon>Dothideomycetes</taxon>
        <taxon>Dothideomycetes incertae sedis</taxon>
        <taxon>Microthyriales</taxon>
        <taxon>Microthyriaceae</taxon>
        <taxon>Microthyrium</taxon>
    </lineage>
</organism>
<feature type="compositionally biased region" description="Low complexity" evidence="1">
    <location>
        <begin position="38"/>
        <end position="52"/>
    </location>
</feature>
<accession>A0A6A6UIB0</accession>
<proteinExistence type="predicted"/>
<feature type="compositionally biased region" description="Polar residues" evidence="1">
    <location>
        <begin position="53"/>
        <end position="67"/>
    </location>
</feature>
<name>A0A6A6UIB0_9PEZI</name>
<evidence type="ECO:0000256" key="1">
    <source>
        <dbReference type="SAM" id="MobiDB-lite"/>
    </source>
</evidence>
<dbReference type="Proteomes" id="UP000799302">
    <property type="component" value="Unassembled WGS sequence"/>
</dbReference>
<reference evidence="2" key="1">
    <citation type="journal article" date="2020" name="Stud. Mycol.">
        <title>101 Dothideomycetes genomes: a test case for predicting lifestyles and emergence of pathogens.</title>
        <authorList>
            <person name="Haridas S."/>
            <person name="Albert R."/>
            <person name="Binder M."/>
            <person name="Bloem J."/>
            <person name="Labutti K."/>
            <person name="Salamov A."/>
            <person name="Andreopoulos B."/>
            <person name="Baker S."/>
            <person name="Barry K."/>
            <person name="Bills G."/>
            <person name="Bluhm B."/>
            <person name="Cannon C."/>
            <person name="Castanera R."/>
            <person name="Culley D."/>
            <person name="Daum C."/>
            <person name="Ezra D."/>
            <person name="Gonzalez J."/>
            <person name="Henrissat B."/>
            <person name="Kuo A."/>
            <person name="Liang C."/>
            <person name="Lipzen A."/>
            <person name="Lutzoni F."/>
            <person name="Magnuson J."/>
            <person name="Mondo S."/>
            <person name="Nolan M."/>
            <person name="Ohm R."/>
            <person name="Pangilinan J."/>
            <person name="Park H.-J."/>
            <person name="Ramirez L."/>
            <person name="Alfaro M."/>
            <person name="Sun H."/>
            <person name="Tritt A."/>
            <person name="Yoshinaga Y."/>
            <person name="Zwiers L.-H."/>
            <person name="Turgeon B."/>
            <person name="Goodwin S."/>
            <person name="Spatafora J."/>
            <person name="Crous P."/>
            <person name="Grigoriev I."/>
        </authorList>
    </citation>
    <scope>NUCLEOTIDE SEQUENCE</scope>
    <source>
        <strain evidence="2">CBS 115976</strain>
    </source>
</reference>
<protein>
    <submittedName>
        <fullName evidence="2">Uncharacterized protein</fullName>
    </submittedName>
</protein>